<dbReference type="SUPFAM" id="SSF54001">
    <property type="entry name" value="Cysteine proteinases"/>
    <property type="match status" value="1"/>
</dbReference>
<reference evidence="5 6" key="1">
    <citation type="submission" date="2023-11" db="EMBL/GenBank/DDBJ databases">
        <title>Plant-associative lifestyle of Vibrio porteresiae and its evolutionary dynamics.</title>
        <authorList>
            <person name="Rameshkumar N."/>
            <person name="Kirti K."/>
        </authorList>
    </citation>
    <scope>NUCLEOTIDE SEQUENCE [LARGE SCALE GENOMIC DNA]</scope>
    <source>
        <strain evidence="5 6">MSSRF38</strain>
    </source>
</reference>
<comment type="caution">
    <text evidence="5">The sequence shown here is derived from an EMBL/GenBank/DDBJ whole genome shotgun (WGS) entry which is preliminary data.</text>
</comment>
<evidence type="ECO:0000256" key="2">
    <source>
        <dbReference type="ARBA" id="ARBA00022801"/>
    </source>
</evidence>
<gene>
    <name evidence="5" type="ORF">SBX37_14125</name>
</gene>
<sequence>MLNICMLEKNMVDALTHSTHPLHSSVEIIGSQSSQPTMPSPSDLHHSQWQSLPSLLEHRVLARFDQDLCTNRHDIDARAMCYGLALNWLERIKHHGAHASQPAATERMNYLSSFEGVVHSRIIHNFYRHDHASQMKEAIAEGDIIKASLAGTNSVIEAAAYKDIHLKPVLQNQVTEALPFLMLDMPDNGPAYDTFQTGLSSVKQGIITIYSDDGAHALAFAESEKDKKLIFEPNHGEFEFHQQDFKAMLNSIAELVNLPLTGVQIFEG</sequence>
<keyword evidence="1 5" id="KW-0645">Protease</keyword>
<evidence type="ECO:0000256" key="3">
    <source>
        <dbReference type="ARBA" id="ARBA00022807"/>
    </source>
</evidence>
<evidence type="ECO:0000259" key="4">
    <source>
        <dbReference type="Pfam" id="PF03543"/>
    </source>
</evidence>
<keyword evidence="6" id="KW-1185">Reference proteome</keyword>
<dbReference type="RefSeq" id="WP_087479259.1">
    <property type="nucleotide sequence ID" value="NZ_FXXI01000001.1"/>
</dbReference>
<dbReference type="NCBIfam" id="TIGR01586">
    <property type="entry name" value="yopT_cys_prot"/>
    <property type="match status" value="1"/>
</dbReference>
<dbReference type="Pfam" id="PF03543">
    <property type="entry name" value="Peptidase_C58"/>
    <property type="match status" value="1"/>
</dbReference>
<evidence type="ECO:0000256" key="1">
    <source>
        <dbReference type="ARBA" id="ARBA00022670"/>
    </source>
</evidence>
<dbReference type="Gene3D" id="3.90.70.20">
    <property type="match status" value="1"/>
</dbReference>
<evidence type="ECO:0000313" key="5">
    <source>
        <dbReference type="EMBL" id="MDW6003992.1"/>
    </source>
</evidence>
<evidence type="ECO:0000313" key="6">
    <source>
        <dbReference type="Proteomes" id="UP001283366"/>
    </source>
</evidence>
<keyword evidence="2" id="KW-0378">Hydrolase</keyword>
<dbReference type="InterPro" id="IPR038765">
    <property type="entry name" value="Papain-like_cys_pep_sf"/>
</dbReference>
<keyword evidence="3" id="KW-0788">Thiol protease</keyword>
<dbReference type="GO" id="GO:0008233">
    <property type="term" value="F:peptidase activity"/>
    <property type="evidence" value="ECO:0007669"/>
    <property type="project" value="UniProtKB-KW"/>
</dbReference>
<feature type="domain" description="Peptidase C58 YopT-type" evidence="4">
    <location>
        <begin position="63"/>
        <end position="251"/>
    </location>
</feature>
<organism evidence="5 6">
    <name type="scientific">Vibrio mangrovi</name>
    <dbReference type="NCBI Taxonomy" id="474394"/>
    <lineage>
        <taxon>Bacteria</taxon>
        <taxon>Pseudomonadati</taxon>
        <taxon>Pseudomonadota</taxon>
        <taxon>Gammaproteobacteria</taxon>
        <taxon>Vibrionales</taxon>
        <taxon>Vibrionaceae</taxon>
        <taxon>Vibrio</taxon>
    </lineage>
</organism>
<dbReference type="EMBL" id="JAWRCO010000001">
    <property type="protein sequence ID" value="MDW6003992.1"/>
    <property type="molecule type" value="Genomic_DNA"/>
</dbReference>
<protein>
    <submittedName>
        <fullName evidence="5">YopT-type cysteine protease domain-containing protein</fullName>
    </submittedName>
</protein>
<accession>A0ABU4I8V2</accession>
<dbReference type="InterPro" id="IPR006473">
    <property type="entry name" value="Peptidase_C58_Yopt"/>
</dbReference>
<proteinExistence type="predicted"/>
<dbReference type="GO" id="GO:0006508">
    <property type="term" value="P:proteolysis"/>
    <property type="evidence" value="ECO:0007669"/>
    <property type="project" value="UniProtKB-KW"/>
</dbReference>
<name>A0ABU4I8V2_9VIBR</name>
<dbReference type="Proteomes" id="UP001283366">
    <property type="component" value="Unassembled WGS sequence"/>
</dbReference>